<dbReference type="PROSITE" id="PS00122">
    <property type="entry name" value="CARBOXYLESTERASE_B_1"/>
    <property type="match status" value="1"/>
</dbReference>
<feature type="chain" id="PRO_5034493575" description="Carboxylic ester hydrolase" evidence="4">
    <location>
        <begin position="18"/>
        <end position="531"/>
    </location>
</feature>
<comment type="similarity">
    <text evidence="2">Belongs to the 'GDXG' lipolytic enzyme family.</text>
</comment>
<comment type="similarity">
    <text evidence="1 4">Belongs to the type-B carboxylesterase/lipase family.</text>
</comment>
<keyword evidence="7" id="KW-1185">Reference proteome</keyword>
<dbReference type="PANTHER" id="PTHR45570:SF1">
    <property type="entry name" value="CARBOXYLIC ESTER HYDROLASE"/>
    <property type="match status" value="1"/>
</dbReference>
<reference evidence="6" key="1">
    <citation type="submission" date="2020-05" db="EMBL/GenBank/DDBJ databases">
        <title>Mycena genomes resolve the evolution of fungal bioluminescence.</title>
        <authorList>
            <person name="Tsai I.J."/>
        </authorList>
    </citation>
    <scope>NUCLEOTIDE SEQUENCE</scope>
    <source>
        <strain evidence="6">110903Hualien_Pintung</strain>
    </source>
</reference>
<dbReference type="EMBL" id="JACAZE010000010">
    <property type="protein sequence ID" value="KAF7305580.1"/>
    <property type="molecule type" value="Genomic_DNA"/>
</dbReference>
<keyword evidence="4" id="KW-0732">Signal</keyword>
<dbReference type="InterPro" id="IPR002018">
    <property type="entry name" value="CarbesteraseB"/>
</dbReference>
<evidence type="ECO:0000259" key="5">
    <source>
        <dbReference type="Pfam" id="PF00135"/>
    </source>
</evidence>
<dbReference type="OrthoDB" id="408631at2759"/>
<dbReference type="PROSITE" id="PS01173">
    <property type="entry name" value="LIPASE_GDXG_HIS"/>
    <property type="match status" value="1"/>
</dbReference>
<evidence type="ECO:0000313" key="6">
    <source>
        <dbReference type="EMBL" id="KAF7305580.1"/>
    </source>
</evidence>
<accession>A0A8H6SUY9</accession>
<keyword evidence="3 4" id="KW-0378">Hydrolase</keyword>
<gene>
    <name evidence="6" type="ORF">HMN09_00811200</name>
</gene>
<evidence type="ECO:0000256" key="2">
    <source>
        <dbReference type="ARBA" id="ARBA00010515"/>
    </source>
</evidence>
<evidence type="ECO:0000256" key="3">
    <source>
        <dbReference type="ARBA" id="ARBA00022801"/>
    </source>
</evidence>
<dbReference type="EC" id="3.1.1.-" evidence="4"/>
<dbReference type="SUPFAM" id="SSF53474">
    <property type="entry name" value="alpha/beta-Hydrolases"/>
    <property type="match status" value="1"/>
</dbReference>
<dbReference type="GO" id="GO:0016787">
    <property type="term" value="F:hydrolase activity"/>
    <property type="evidence" value="ECO:0007669"/>
    <property type="project" value="UniProtKB-KW"/>
</dbReference>
<evidence type="ECO:0000313" key="7">
    <source>
        <dbReference type="Proteomes" id="UP000613580"/>
    </source>
</evidence>
<evidence type="ECO:0000256" key="4">
    <source>
        <dbReference type="RuleBase" id="RU361235"/>
    </source>
</evidence>
<evidence type="ECO:0000256" key="1">
    <source>
        <dbReference type="ARBA" id="ARBA00005964"/>
    </source>
</evidence>
<sequence length="531" mass="55815">MLRSLLGVLSLSAFAHSRSVPRSTTITSSTPLGTAQGILDTSGATRYAVRYATAERWQESVVATNWQLPNDFTDPGALPLQCPQLDADDSTFSEDCLSILLYVPPRTPGPAAGNLNTLVWIHGGSFDSGSATGTGLDGSNLAVATNAIVAVLQYRLGALALLAPNGPPNLSVLDTMNAIKFLGQVLPSFGGTASAITLAGQSSGAGMIRTLLATPSAQSLFKSAILQSDPMDYGFLSTATQTILQDNFNSQLPCAATNTSCLSSLSVNTILSAYSNTNSAATSLAPSTGLGEPIRPVLDGTLVTSRLDSTAPFPATSKPLLLTTVLNDAGPTIYNVLFPGTSPVPADFFAPTVEETLGDERAQTVVDSSYYPIDPNGDEDARVPLQLLGTDYIWRCAVWTFAREWVGNGATGLAWVGVFEVGATYPDNEDIPYCLEEGVVCHEDDIEIVFGTVPSPTAAQAALTLEIQTRYRAFLENADPNVPGLATWSPATTDDVNALPLGGNATAVDVGACTPSFWGDAVQYDYQFYDI</sequence>
<dbReference type="Proteomes" id="UP000613580">
    <property type="component" value="Unassembled WGS sequence"/>
</dbReference>
<dbReference type="InterPro" id="IPR019826">
    <property type="entry name" value="Carboxylesterase_B_AS"/>
</dbReference>
<dbReference type="AlphaFoldDB" id="A0A8H6SUY9"/>
<dbReference type="Gene3D" id="3.40.50.1820">
    <property type="entry name" value="alpha/beta hydrolase"/>
    <property type="match status" value="1"/>
</dbReference>
<protein>
    <recommendedName>
        <fullName evidence="4">Carboxylic ester hydrolase</fullName>
        <ecNumber evidence="4">3.1.1.-</ecNumber>
    </recommendedName>
</protein>
<organism evidence="6 7">
    <name type="scientific">Mycena chlorophos</name>
    <name type="common">Agaric fungus</name>
    <name type="synonym">Agaricus chlorophos</name>
    <dbReference type="NCBI Taxonomy" id="658473"/>
    <lineage>
        <taxon>Eukaryota</taxon>
        <taxon>Fungi</taxon>
        <taxon>Dikarya</taxon>
        <taxon>Basidiomycota</taxon>
        <taxon>Agaricomycotina</taxon>
        <taxon>Agaricomycetes</taxon>
        <taxon>Agaricomycetidae</taxon>
        <taxon>Agaricales</taxon>
        <taxon>Marasmiineae</taxon>
        <taxon>Mycenaceae</taxon>
        <taxon>Mycena</taxon>
    </lineage>
</organism>
<dbReference type="InterPro" id="IPR002168">
    <property type="entry name" value="Lipase_GDXG_HIS_AS"/>
</dbReference>
<dbReference type="PANTHER" id="PTHR45570">
    <property type="entry name" value="CARBOXYLIC ESTER HYDROLASE"/>
    <property type="match status" value="1"/>
</dbReference>
<proteinExistence type="inferred from homology"/>
<feature type="domain" description="Carboxylesterase type B" evidence="5">
    <location>
        <begin position="48"/>
        <end position="506"/>
    </location>
</feature>
<dbReference type="InterPro" id="IPR029058">
    <property type="entry name" value="AB_hydrolase_fold"/>
</dbReference>
<comment type="caution">
    <text evidence="6">The sequence shown here is derived from an EMBL/GenBank/DDBJ whole genome shotgun (WGS) entry which is preliminary data.</text>
</comment>
<name>A0A8H6SUY9_MYCCL</name>
<dbReference type="Pfam" id="PF00135">
    <property type="entry name" value="COesterase"/>
    <property type="match status" value="1"/>
</dbReference>
<feature type="signal peptide" evidence="4">
    <location>
        <begin position="1"/>
        <end position="17"/>
    </location>
</feature>